<organism evidence="1">
    <name type="scientific">Cyprideis torosa</name>
    <dbReference type="NCBI Taxonomy" id="163714"/>
    <lineage>
        <taxon>Eukaryota</taxon>
        <taxon>Metazoa</taxon>
        <taxon>Ecdysozoa</taxon>
        <taxon>Arthropoda</taxon>
        <taxon>Crustacea</taxon>
        <taxon>Oligostraca</taxon>
        <taxon>Ostracoda</taxon>
        <taxon>Podocopa</taxon>
        <taxon>Podocopida</taxon>
        <taxon>Cytherocopina</taxon>
        <taxon>Cytheroidea</taxon>
        <taxon>Cytherideidae</taxon>
        <taxon>Cyprideis</taxon>
    </lineage>
</organism>
<protein>
    <submittedName>
        <fullName evidence="1">Uncharacterized protein</fullName>
    </submittedName>
</protein>
<reference evidence="1" key="1">
    <citation type="submission" date="2020-11" db="EMBL/GenBank/DDBJ databases">
        <authorList>
            <person name="Tran Van P."/>
        </authorList>
    </citation>
    <scope>NUCLEOTIDE SEQUENCE</scope>
</reference>
<proteinExistence type="predicted"/>
<accession>A0A7R8WAY8</accession>
<dbReference type="AlphaFoldDB" id="A0A7R8WAY8"/>
<dbReference type="EMBL" id="OB661461">
    <property type="protein sequence ID" value="CAD7228271.1"/>
    <property type="molecule type" value="Genomic_DNA"/>
</dbReference>
<evidence type="ECO:0000313" key="1">
    <source>
        <dbReference type="EMBL" id="CAD7228271.1"/>
    </source>
</evidence>
<gene>
    <name evidence="1" type="ORF">CTOB1V02_LOCUS6158</name>
</gene>
<name>A0A7R8WAY8_9CRUS</name>
<sequence>MEFEFERAEIYDNEIDDHLDLISGSPQSLKAESRFGEEGNLTHRVVACGRGKASKPLACQRQNSDHYFCSSVACRPKTPGSARVNNNALEVVSSMSKLEDLNTANRLHDLLY</sequence>